<reference evidence="6" key="1">
    <citation type="submission" date="2014-03" db="EMBL/GenBank/DDBJ databases">
        <title>Metagenomic reconstruction of the complete chloroplast and mitochondrial genomes of a novel unicellular red alga from the Cyanidiaceae family.</title>
        <authorList>
            <person name="Servin-Garciduenas L.E."/>
            <person name="Martinez-Romero E."/>
        </authorList>
    </citation>
    <scope>NUCLEOTIDE SEQUENCE</scope>
    <source>
        <strain evidence="6">MX-AZ01</strain>
    </source>
</reference>
<dbReference type="AlphaFoldDB" id="A0A060AE17"/>
<keyword evidence="2 5" id="KW-0812">Transmembrane</keyword>
<keyword evidence="4 5" id="KW-0472">Membrane</keyword>
<geneLocation type="mitochondrion" evidence="6"/>
<keyword evidence="3 5" id="KW-1133">Transmembrane helix</keyword>
<comment type="subcellular location">
    <subcellularLocation>
        <location evidence="1">Membrane</location>
        <topology evidence="1">Multi-pass membrane protein</topology>
    </subcellularLocation>
</comment>
<sequence>MFINKPVNLYLKELKHSCYYFFFSLLFCIIIISYKINTILFFIITSLPRKELIATEIYEIFLSYLIIIVNFSFLFCYPLLVHNLFSFFCNAWTKEEKRIFLQWLLIMIYFLFNNLIFTYIFLIPLLSLFFYTLEQMNNNFIIYYEIKINNFVYWFFNNLLSFTNMYIFPLSLIVFVKSYQMVKLLKIQRRYFILLNLILSLFLSFDLISQILILTLLCINYEIFIFIIIINKIKIIKNIIQAPLKNERFQKLVQS</sequence>
<keyword evidence="6" id="KW-0496">Mitochondrion</keyword>
<feature type="transmembrane region" description="Helical" evidence="5">
    <location>
        <begin position="20"/>
        <end position="44"/>
    </location>
</feature>
<evidence type="ECO:0000256" key="3">
    <source>
        <dbReference type="ARBA" id="ARBA00022989"/>
    </source>
</evidence>
<dbReference type="InterPro" id="IPR002033">
    <property type="entry name" value="TatC"/>
</dbReference>
<feature type="transmembrane region" description="Helical" evidence="5">
    <location>
        <begin position="64"/>
        <end position="88"/>
    </location>
</feature>
<evidence type="ECO:0000256" key="1">
    <source>
        <dbReference type="ARBA" id="ARBA00004141"/>
    </source>
</evidence>
<accession>A0A060AE17</accession>
<protein>
    <submittedName>
        <fullName evidence="6">Sec-independent translocase component C</fullName>
    </submittedName>
</protein>
<dbReference type="GO" id="GO:0016020">
    <property type="term" value="C:membrane"/>
    <property type="evidence" value="ECO:0007669"/>
    <property type="project" value="UniProtKB-SubCell"/>
</dbReference>
<name>A0A060AE17_9RHOD</name>
<dbReference type="EMBL" id="KJ569774">
    <property type="protein sequence ID" value="AIA61072.1"/>
    <property type="molecule type" value="Genomic_DNA"/>
</dbReference>
<evidence type="ECO:0000256" key="4">
    <source>
        <dbReference type="ARBA" id="ARBA00023136"/>
    </source>
</evidence>
<proteinExistence type="predicted"/>
<feature type="transmembrane region" description="Helical" evidence="5">
    <location>
        <begin position="211"/>
        <end position="230"/>
    </location>
</feature>
<dbReference type="Pfam" id="PF00902">
    <property type="entry name" value="TatC"/>
    <property type="match status" value="1"/>
</dbReference>
<gene>
    <name evidence="6" type="primary">tatC</name>
</gene>
<feature type="transmembrane region" description="Helical" evidence="5">
    <location>
        <begin position="100"/>
        <end position="131"/>
    </location>
</feature>
<organism evidence="6">
    <name type="scientific">Cyanidiaceae sp. MX-AZ01</name>
    <dbReference type="NCBI Taxonomy" id="1503164"/>
    <lineage>
        <taxon>Eukaryota</taxon>
        <taxon>Rhodophyta</taxon>
        <taxon>Bangiophyceae</taxon>
        <taxon>Cyanidiales</taxon>
        <taxon>Cyanidiaceae</taxon>
    </lineage>
</organism>
<evidence type="ECO:0000256" key="2">
    <source>
        <dbReference type="ARBA" id="ARBA00022692"/>
    </source>
</evidence>
<feature type="transmembrane region" description="Helical" evidence="5">
    <location>
        <begin position="151"/>
        <end position="176"/>
    </location>
</feature>
<evidence type="ECO:0000313" key="6">
    <source>
        <dbReference type="EMBL" id="AIA61072.1"/>
    </source>
</evidence>
<evidence type="ECO:0000256" key="5">
    <source>
        <dbReference type="SAM" id="Phobius"/>
    </source>
</evidence>